<dbReference type="CDD" id="cd03593">
    <property type="entry name" value="CLECT_NK_receptors_like"/>
    <property type="match status" value="1"/>
</dbReference>
<dbReference type="PANTHER" id="PTHR46746">
    <property type="entry name" value="KILLER CELL LECTIN-LIKE RECEPTOR SUBFAMILY F MEMBER 2"/>
    <property type="match status" value="1"/>
</dbReference>
<dbReference type="GO" id="GO:0005886">
    <property type="term" value="C:plasma membrane"/>
    <property type="evidence" value="ECO:0007669"/>
    <property type="project" value="TreeGrafter"/>
</dbReference>
<dbReference type="PANTHER" id="PTHR46746:SF3">
    <property type="entry name" value="C-TYPE LECTIN DOMAIN-CONTAINING PROTEIN-RELATED"/>
    <property type="match status" value="1"/>
</dbReference>
<organism evidence="4 5">
    <name type="scientific">Anseranas semipalmata</name>
    <name type="common">Magpie goose</name>
    <name type="synonym">Anas semipalmata</name>
    <dbReference type="NCBI Taxonomy" id="8851"/>
    <lineage>
        <taxon>Eukaryota</taxon>
        <taxon>Metazoa</taxon>
        <taxon>Chordata</taxon>
        <taxon>Craniata</taxon>
        <taxon>Vertebrata</taxon>
        <taxon>Euteleostomi</taxon>
        <taxon>Archelosauria</taxon>
        <taxon>Archosauria</taxon>
        <taxon>Dinosauria</taxon>
        <taxon>Saurischia</taxon>
        <taxon>Theropoda</taxon>
        <taxon>Coelurosauria</taxon>
        <taxon>Aves</taxon>
        <taxon>Neognathae</taxon>
        <taxon>Galloanserae</taxon>
        <taxon>Anseriformes</taxon>
        <taxon>Anseranatidae</taxon>
        <taxon>Anseranas</taxon>
    </lineage>
</organism>
<dbReference type="GO" id="GO:0030246">
    <property type="term" value="F:carbohydrate binding"/>
    <property type="evidence" value="ECO:0007669"/>
    <property type="project" value="UniProtKB-KW"/>
</dbReference>
<dbReference type="Pfam" id="PF00059">
    <property type="entry name" value="Lectin_C"/>
    <property type="match status" value="1"/>
</dbReference>
<gene>
    <name evidence="4" type="primary">Klrb1b_0</name>
    <name evidence="4" type="ORF">ANSSEM_R05987</name>
</gene>
<feature type="domain" description="C-type lectin" evidence="3">
    <location>
        <begin position="60"/>
        <end position="167"/>
    </location>
</feature>
<keyword evidence="5" id="KW-1185">Reference proteome</keyword>
<accession>A0A7K9V5T4</accession>
<dbReference type="AlphaFoldDB" id="A0A7K9V5T4"/>
<dbReference type="InterPro" id="IPR051379">
    <property type="entry name" value="C-type_Lectin_Receptor_IMM"/>
</dbReference>
<proteinExistence type="predicted"/>
<feature type="non-terminal residue" evidence="4">
    <location>
        <position position="173"/>
    </location>
</feature>
<dbReference type="Gene3D" id="3.10.100.10">
    <property type="entry name" value="Mannose-Binding Protein A, subunit A"/>
    <property type="match status" value="1"/>
</dbReference>
<dbReference type="OrthoDB" id="538816at2759"/>
<dbReference type="SMART" id="SM00034">
    <property type="entry name" value="CLECT"/>
    <property type="match status" value="1"/>
</dbReference>
<evidence type="ECO:0000256" key="1">
    <source>
        <dbReference type="ARBA" id="ARBA00004167"/>
    </source>
</evidence>
<dbReference type="PROSITE" id="PS50041">
    <property type="entry name" value="C_TYPE_LECTIN_2"/>
    <property type="match status" value="1"/>
</dbReference>
<name>A0A7K9V5T4_ANSSE</name>
<reference evidence="4 5" key="1">
    <citation type="submission" date="2019-09" db="EMBL/GenBank/DDBJ databases">
        <title>Bird 10,000 Genomes (B10K) Project - Family phase.</title>
        <authorList>
            <person name="Zhang G."/>
        </authorList>
    </citation>
    <scope>NUCLEOTIDE SEQUENCE [LARGE SCALE GENOMIC DNA]</scope>
    <source>
        <strain evidence="4">B10K-DU-001-57</strain>
        <tissue evidence="4">Muscle</tissue>
    </source>
</reference>
<feature type="non-terminal residue" evidence="4">
    <location>
        <position position="1"/>
    </location>
</feature>
<evidence type="ECO:0000256" key="2">
    <source>
        <dbReference type="ARBA" id="ARBA00022734"/>
    </source>
</evidence>
<comment type="subcellular location">
    <subcellularLocation>
        <location evidence="1">Membrane</location>
        <topology evidence="1">Single-pass membrane protein</topology>
    </subcellularLocation>
</comment>
<dbReference type="Proteomes" id="UP000567872">
    <property type="component" value="Unassembled WGS sequence"/>
</dbReference>
<evidence type="ECO:0000313" key="5">
    <source>
        <dbReference type="Proteomes" id="UP000567872"/>
    </source>
</evidence>
<dbReference type="InterPro" id="IPR016187">
    <property type="entry name" value="CTDL_fold"/>
</dbReference>
<dbReference type="SUPFAM" id="SSF56436">
    <property type="entry name" value="C-type lectin-like"/>
    <property type="match status" value="1"/>
</dbReference>
<dbReference type="InterPro" id="IPR001304">
    <property type="entry name" value="C-type_lectin-like"/>
</dbReference>
<protein>
    <submittedName>
        <fullName evidence="4">KRBBC protein</fullName>
    </submittedName>
</protein>
<evidence type="ECO:0000259" key="3">
    <source>
        <dbReference type="PROSITE" id="PS50041"/>
    </source>
</evidence>
<dbReference type="EMBL" id="VXAA01003902">
    <property type="protein sequence ID" value="NXI68297.1"/>
    <property type="molecule type" value="Genomic_DNA"/>
</dbReference>
<keyword evidence="2" id="KW-0430">Lectin</keyword>
<dbReference type="InterPro" id="IPR033992">
    <property type="entry name" value="NKR-like_CTLD"/>
</dbReference>
<dbReference type="InterPro" id="IPR016186">
    <property type="entry name" value="C-type_lectin-like/link_sf"/>
</dbReference>
<comment type="caution">
    <text evidence="4">The sequence shown here is derived from an EMBL/GenBank/DDBJ whole genome shotgun (WGS) entry which is preliminary data.</text>
</comment>
<evidence type="ECO:0000313" key="4">
    <source>
        <dbReference type="EMBL" id="NXI68297.1"/>
    </source>
</evidence>
<sequence length="173" mass="19947">VFQKVLMPLSASRNNSEAGGRNRMEPCMISSLLWYFCRFRWNDSTAHDVCQLCPQSWQLSGDQCYWLSKEKGTWMQGKKDCEDRESHLAVLRDKTEMKHINEITGGGVQLVWIGLTASKRTWKWVDNSSFSTATFDSLQMANKGCGTFKNKRLENDGCEGEHLWVCQKEPFHL</sequence>